<keyword evidence="1" id="KW-0472">Membrane</keyword>
<proteinExistence type="predicted"/>
<gene>
    <name evidence="2" type="ORF">SAMN05216275_1686</name>
</gene>
<evidence type="ECO:0000256" key="1">
    <source>
        <dbReference type="SAM" id="Phobius"/>
    </source>
</evidence>
<protein>
    <submittedName>
        <fullName evidence="2">Transposase DDE domain-containing protein</fullName>
    </submittedName>
</protein>
<keyword evidence="1" id="KW-0812">Transmembrane</keyword>
<dbReference type="Proteomes" id="UP000199111">
    <property type="component" value="Unassembled WGS sequence"/>
</dbReference>
<evidence type="ECO:0000313" key="2">
    <source>
        <dbReference type="EMBL" id="SFL19344.1"/>
    </source>
</evidence>
<accession>A0A1I4FN65</accession>
<name>A0A1I4FN65_9ACTN</name>
<keyword evidence="3" id="KW-1185">Reference proteome</keyword>
<organism evidence="2 3">
    <name type="scientific">Streptosporangium canum</name>
    <dbReference type="NCBI Taxonomy" id="324952"/>
    <lineage>
        <taxon>Bacteria</taxon>
        <taxon>Bacillati</taxon>
        <taxon>Actinomycetota</taxon>
        <taxon>Actinomycetes</taxon>
        <taxon>Streptosporangiales</taxon>
        <taxon>Streptosporangiaceae</taxon>
        <taxon>Streptosporangium</taxon>
    </lineage>
</organism>
<dbReference type="EMBL" id="FOQY01000068">
    <property type="protein sequence ID" value="SFL19344.1"/>
    <property type="molecule type" value="Genomic_DNA"/>
</dbReference>
<sequence length="47" mass="5449">MERCFGKLKQWRAIATRFDKLASRYLTGATIGCLMLWLHHAELSDPL</sequence>
<evidence type="ECO:0000313" key="3">
    <source>
        <dbReference type="Proteomes" id="UP000199111"/>
    </source>
</evidence>
<dbReference type="RefSeq" id="WP_425443298.1">
    <property type="nucleotide sequence ID" value="NZ_FOQY01000068.1"/>
</dbReference>
<reference evidence="3" key="1">
    <citation type="submission" date="2016-10" db="EMBL/GenBank/DDBJ databases">
        <authorList>
            <person name="Varghese N."/>
            <person name="Submissions S."/>
        </authorList>
    </citation>
    <scope>NUCLEOTIDE SEQUENCE [LARGE SCALE GENOMIC DNA]</scope>
    <source>
        <strain evidence="3">CGMCC 4.2126</strain>
    </source>
</reference>
<dbReference type="GeneID" id="96304477"/>
<dbReference type="AlphaFoldDB" id="A0A1I4FN65"/>
<feature type="transmembrane region" description="Helical" evidence="1">
    <location>
        <begin position="21"/>
        <end position="39"/>
    </location>
</feature>
<keyword evidence="1" id="KW-1133">Transmembrane helix</keyword>